<keyword evidence="6" id="KW-1185">Reference proteome</keyword>
<dbReference type="Gene3D" id="3.40.50.880">
    <property type="match status" value="1"/>
</dbReference>
<dbReference type="GO" id="GO:0006508">
    <property type="term" value="P:proteolysis"/>
    <property type="evidence" value="ECO:0007669"/>
    <property type="project" value="UniProtKB-KW"/>
</dbReference>
<dbReference type="GO" id="GO:0008236">
    <property type="term" value="F:serine-type peptidase activity"/>
    <property type="evidence" value="ECO:0007669"/>
    <property type="project" value="UniProtKB-KW"/>
</dbReference>
<keyword evidence="3" id="KW-0378">Hydrolase</keyword>
<comment type="similarity">
    <text evidence="1">Belongs to the peptidase S51 family.</text>
</comment>
<evidence type="ECO:0000256" key="1">
    <source>
        <dbReference type="ARBA" id="ARBA00006534"/>
    </source>
</evidence>
<evidence type="ECO:0000313" key="5">
    <source>
        <dbReference type="EMBL" id="OMF43576.1"/>
    </source>
</evidence>
<dbReference type="SUPFAM" id="SSF52317">
    <property type="entry name" value="Class I glutamine amidotransferase-like"/>
    <property type="match status" value="1"/>
</dbReference>
<dbReference type="EMBL" id="MRTP01000030">
    <property type="protein sequence ID" value="OMF43576.1"/>
    <property type="molecule type" value="Genomic_DNA"/>
</dbReference>
<keyword evidence="4" id="KW-0720">Serine protease</keyword>
<evidence type="ECO:0000256" key="4">
    <source>
        <dbReference type="ARBA" id="ARBA00022825"/>
    </source>
</evidence>
<dbReference type="Proteomes" id="UP000187172">
    <property type="component" value="Unassembled WGS sequence"/>
</dbReference>
<protein>
    <recommendedName>
        <fullName evidence="7">Peptidase E</fullName>
    </recommendedName>
</protein>
<comment type="caution">
    <text evidence="5">The sequence shown here is derived from an EMBL/GenBank/DDBJ whole genome shotgun (WGS) entry which is preliminary data.</text>
</comment>
<organism evidence="5 6">
    <name type="scientific">Paenibacillus rhizosphaerae</name>
    <dbReference type="NCBI Taxonomy" id="297318"/>
    <lineage>
        <taxon>Bacteria</taxon>
        <taxon>Bacillati</taxon>
        <taxon>Bacillota</taxon>
        <taxon>Bacilli</taxon>
        <taxon>Bacillales</taxon>
        <taxon>Paenibacillaceae</taxon>
        <taxon>Paenibacillus</taxon>
    </lineage>
</organism>
<dbReference type="PANTHER" id="PTHR20842:SF0">
    <property type="entry name" value="ALPHA-ASPARTYL DIPEPTIDASE"/>
    <property type="match status" value="1"/>
</dbReference>
<keyword evidence="2" id="KW-0645">Protease</keyword>
<dbReference type="InterPro" id="IPR005320">
    <property type="entry name" value="Peptidase_S51"/>
</dbReference>
<dbReference type="RefSeq" id="WP_076177090.1">
    <property type="nucleotide sequence ID" value="NZ_MRTP01000030.1"/>
</dbReference>
<reference evidence="5 6" key="1">
    <citation type="submission" date="2016-11" db="EMBL/GenBank/DDBJ databases">
        <title>Paenibacillus species isolates.</title>
        <authorList>
            <person name="Beno S.M."/>
        </authorList>
    </citation>
    <scope>NUCLEOTIDE SEQUENCE [LARGE SCALE GENOMIC DNA]</scope>
    <source>
        <strain evidence="5 6">FSL R5-0378</strain>
    </source>
</reference>
<evidence type="ECO:0000313" key="6">
    <source>
        <dbReference type="Proteomes" id="UP000187172"/>
    </source>
</evidence>
<dbReference type="AlphaFoldDB" id="A0A1R1DVL9"/>
<proteinExistence type="inferred from homology"/>
<accession>A0A1R1DVL9</accession>
<evidence type="ECO:0000256" key="3">
    <source>
        <dbReference type="ARBA" id="ARBA00022801"/>
    </source>
</evidence>
<gene>
    <name evidence="5" type="ORF">BK138_35380</name>
</gene>
<dbReference type="Pfam" id="PF03575">
    <property type="entry name" value="Peptidase_S51"/>
    <property type="match status" value="1"/>
</dbReference>
<dbReference type="STRING" id="297318.BK138_35380"/>
<dbReference type="InterPro" id="IPR029062">
    <property type="entry name" value="Class_I_gatase-like"/>
</dbReference>
<evidence type="ECO:0008006" key="7">
    <source>
        <dbReference type="Google" id="ProtNLM"/>
    </source>
</evidence>
<name>A0A1R1DVL9_9BACL</name>
<sequence>MDRTILAISGGGFSEEDQAYIDEYLLKIPRKQEPLKIAFIATASNDAQGYIDKFYKAFKNEQSSHLTINDFDSPHIQEIVNDLDIVYVGGGNTQYMLEIWKKTGFDVVLSNAYQKGVILAGISAGAMCWFETCFSEKNEEEFGEFEGLGLLKGSLCPHYNDKERRIAFDHWASTQKNSTLYTLLDNENLHFINEKLVAKIIT</sequence>
<evidence type="ECO:0000256" key="2">
    <source>
        <dbReference type="ARBA" id="ARBA00022670"/>
    </source>
</evidence>
<dbReference type="PANTHER" id="PTHR20842">
    <property type="entry name" value="PROTEASE S51 ALPHA-ASPARTYL DIPEPTIDASE"/>
    <property type="match status" value="1"/>
</dbReference>